<feature type="domain" description="LysM" evidence="2">
    <location>
        <begin position="122"/>
        <end position="166"/>
    </location>
</feature>
<dbReference type="InterPro" id="IPR018392">
    <property type="entry name" value="LysM"/>
</dbReference>
<gene>
    <name evidence="3" type="ORF">MJAP1_002518</name>
</gene>
<evidence type="ECO:0000259" key="2">
    <source>
        <dbReference type="PROSITE" id="PS51782"/>
    </source>
</evidence>
<feature type="region of interest" description="Disordered" evidence="1">
    <location>
        <begin position="1"/>
        <end position="62"/>
    </location>
</feature>
<dbReference type="CDD" id="cd00118">
    <property type="entry name" value="LysM"/>
    <property type="match status" value="1"/>
</dbReference>
<reference evidence="3" key="1">
    <citation type="submission" date="2023-03" db="EMBL/GenBank/DDBJ databases">
        <title>Mating type loci evolution in Malassezia.</title>
        <authorList>
            <person name="Coelho M.A."/>
        </authorList>
    </citation>
    <scope>NUCLEOTIDE SEQUENCE</scope>
    <source>
        <strain evidence="3">CBS 9431</strain>
    </source>
</reference>
<dbReference type="InterPro" id="IPR045030">
    <property type="entry name" value="LYSM1-4"/>
</dbReference>
<dbReference type="PANTHER" id="PTHR20932">
    <property type="entry name" value="LYSM AND PUTATIVE PEPTIDOGLYCAN-BINDING DOMAIN-CONTAINING PROTEIN"/>
    <property type="match status" value="1"/>
</dbReference>
<evidence type="ECO:0000313" key="4">
    <source>
        <dbReference type="Proteomes" id="UP001217754"/>
    </source>
</evidence>
<dbReference type="GeneID" id="85226169"/>
<accession>A0AAF0JB60</accession>
<proteinExistence type="predicted"/>
<dbReference type="InterPro" id="IPR036779">
    <property type="entry name" value="LysM_dom_sf"/>
</dbReference>
<dbReference type="RefSeq" id="XP_060122436.1">
    <property type="nucleotide sequence ID" value="XM_060266453.1"/>
</dbReference>
<dbReference type="AlphaFoldDB" id="A0AAF0JB60"/>
<dbReference type="Gene3D" id="3.10.350.10">
    <property type="entry name" value="LysM domain"/>
    <property type="match status" value="1"/>
</dbReference>
<name>A0AAF0JB60_9BASI</name>
<dbReference type="EMBL" id="CP119961">
    <property type="protein sequence ID" value="WFD39539.1"/>
    <property type="molecule type" value="Genomic_DNA"/>
</dbReference>
<sequence>MDPAPRRRGARRAEPETAPGAAVWSMESELLVDVGGSAPPRTAERPVPGPTPLDDGKNKGHRHMRTATALDRLEDWLGLKDAPSTSRPPAVRPPAKHEAEVGSMAYAVQQHAHSAQHGVDVLVHTVAPTDSLESIALKYGADVRVVRRSNRLWPGDVAQMREQIYIPVDACRWKPPNADIKMLQRRADGSFEPQEEVALVPRTHRSTPSAELAKHSLAALPHSGEATTEAAPPIACKRVDPTELLFFGSAPRRPAEDPGESGVDDLLRLQQRRREGREPLLPSPPKKQAPIAHIPEREETWRPNVWKFGQRSTQREAPVAYAGAAPLRKPQTLFDAGAPDAPPDAPPDEPEHEPEPRGLRLNELLKGPPTNPGAAANWVRPIHWGESLPVLPGQDTRRNLMSGFLSDMTSARSRMEDMVGAAMHELRQVSLGRPSNDGMRLPM</sequence>
<evidence type="ECO:0000313" key="3">
    <source>
        <dbReference type="EMBL" id="WFD39539.1"/>
    </source>
</evidence>
<dbReference type="PROSITE" id="PS51782">
    <property type="entry name" value="LYSM"/>
    <property type="match status" value="1"/>
</dbReference>
<keyword evidence="4" id="KW-1185">Reference proteome</keyword>
<feature type="region of interest" description="Disordered" evidence="1">
    <location>
        <begin position="332"/>
        <end position="356"/>
    </location>
</feature>
<evidence type="ECO:0000256" key="1">
    <source>
        <dbReference type="SAM" id="MobiDB-lite"/>
    </source>
</evidence>
<dbReference type="SUPFAM" id="SSF54106">
    <property type="entry name" value="LysM domain"/>
    <property type="match status" value="1"/>
</dbReference>
<dbReference type="PANTHER" id="PTHR20932:SF8">
    <property type="entry name" value="LD22649P"/>
    <property type="match status" value="1"/>
</dbReference>
<feature type="compositionally biased region" description="Basic residues" evidence="1">
    <location>
        <begin position="1"/>
        <end position="10"/>
    </location>
</feature>
<organism evidence="3 4">
    <name type="scientific">Malassezia japonica</name>
    <dbReference type="NCBI Taxonomy" id="223818"/>
    <lineage>
        <taxon>Eukaryota</taxon>
        <taxon>Fungi</taxon>
        <taxon>Dikarya</taxon>
        <taxon>Basidiomycota</taxon>
        <taxon>Ustilaginomycotina</taxon>
        <taxon>Malasseziomycetes</taxon>
        <taxon>Malasseziales</taxon>
        <taxon>Malasseziaceae</taxon>
        <taxon>Malassezia</taxon>
    </lineage>
</organism>
<dbReference type="Proteomes" id="UP001217754">
    <property type="component" value="Chromosome 4"/>
</dbReference>
<protein>
    <recommendedName>
        <fullName evidence="2">LysM domain-containing protein</fullName>
    </recommendedName>
</protein>